<evidence type="ECO:0000313" key="1">
    <source>
        <dbReference type="EMBL" id="CAD5124082.1"/>
    </source>
</evidence>
<organism evidence="1 2">
    <name type="scientific">Dimorphilus gyrociliatus</name>
    <dbReference type="NCBI Taxonomy" id="2664684"/>
    <lineage>
        <taxon>Eukaryota</taxon>
        <taxon>Metazoa</taxon>
        <taxon>Spiralia</taxon>
        <taxon>Lophotrochozoa</taxon>
        <taxon>Annelida</taxon>
        <taxon>Polychaeta</taxon>
        <taxon>Polychaeta incertae sedis</taxon>
        <taxon>Dinophilidae</taxon>
        <taxon>Dimorphilus</taxon>
    </lineage>
</organism>
<accession>A0A7I8W6C5</accession>
<reference evidence="1 2" key="1">
    <citation type="submission" date="2020-08" db="EMBL/GenBank/DDBJ databases">
        <authorList>
            <person name="Hejnol A."/>
        </authorList>
    </citation>
    <scope>NUCLEOTIDE SEQUENCE [LARGE SCALE GENOMIC DNA]</scope>
</reference>
<proteinExistence type="predicted"/>
<gene>
    <name evidence="1" type="ORF">DGYR_LOCUS11675</name>
</gene>
<dbReference type="AlphaFoldDB" id="A0A7I8W6C5"/>
<name>A0A7I8W6C5_9ANNE</name>
<dbReference type="OrthoDB" id="6311393at2759"/>
<protein>
    <submittedName>
        <fullName evidence="1">DgyrCDS12387</fullName>
    </submittedName>
</protein>
<sequence>MPLLLMEGKIDNFVQTGLNFVDKIESCTLVRFVRVTYVKNSSQSNETSSSTYYRPPTGFAYKTFIPSPIKVGMCSGTPEYEPFSLTWQRAKAWMRIVDRKIIGAETFYHPLSYIWHKQDGTETSVMDGEWNDNNRGDRRQRSRKQLVQVIRIYTASDYSEPPAEKLPPLPGVEEYNDCACVEILSIYLSLSFSLSSFVPIKISNHNLILVVVAVVVGGVVAVVAADDYLDIELDTMAEKASDRVVDKVVAGTVVDKVVAGTVVDKVADMFVDKAVGSTAQEEDKMVAVEEAVGWKVLLLF</sequence>
<comment type="caution">
    <text evidence="1">The sequence shown here is derived from an EMBL/GenBank/DDBJ whole genome shotgun (WGS) entry which is preliminary data.</text>
</comment>
<dbReference type="Proteomes" id="UP000549394">
    <property type="component" value="Unassembled WGS sequence"/>
</dbReference>
<evidence type="ECO:0000313" key="2">
    <source>
        <dbReference type="Proteomes" id="UP000549394"/>
    </source>
</evidence>
<dbReference type="EMBL" id="CAJFCJ010000020">
    <property type="protein sequence ID" value="CAD5124082.1"/>
    <property type="molecule type" value="Genomic_DNA"/>
</dbReference>
<keyword evidence="2" id="KW-1185">Reference proteome</keyword>